<gene>
    <name evidence="2" type="ORF">NMOB1V02_LOCUS936</name>
</gene>
<evidence type="ECO:0000313" key="2">
    <source>
        <dbReference type="EMBL" id="CAD7273028.1"/>
    </source>
</evidence>
<reference evidence="2" key="1">
    <citation type="submission" date="2020-11" db="EMBL/GenBank/DDBJ databases">
        <authorList>
            <person name="Tran Van P."/>
        </authorList>
    </citation>
    <scope>NUCLEOTIDE SEQUENCE</scope>
</reference>
<sequence length="109" mass="11450">MGKPLQGFTFLAVVILFAAVSIKSTATLHAKGCAPPTMVAASVCKRPEYYRCQDAAPFALRASNLGAVEPLLCVCKGPNCNPATRVASHLESLIMSSALTVILICLLSQ</sequence>
<name>A0A7R9G8H8_9CRUS</name>
<keyword evidence="3" id="KW-1185">Reference proteome</keyword>
<evidence type="ECO:0000256" key="1">
    <source>
        <dbReference type="SAM" id="SignalP"/>
    </source>
</evidence>
<feature type="signal peptide" evidence="1">
    <location>
        <begin position="1"/>
        <end position="26"/>
    </location>
</feature>
<organism evidence="2">
    <name type="scientific">Notodromas monacha</name>
    <dbReference type="NCBI Taxonomy" id="399045"/>
    <lineage>
        <taxon>Eukaryota</taxon>
        <taxon>Metazoa</taxon>
        <taxon>Ecdysozoa</taxon>
        <taxon>Arthropoda</taxon>
        <taxon>Crustacea</taxon>
        <taxon>Oligostraca</taxon>
        <taxon>Ostracoda</taxon>
        <taxon>Podocopa</taxon>
        <taxon>Podocopida</taxon>
        <taxon>Cypridocopina</taxon>
        <taxon>Cypridoidea</taxon>
        <taxon>Cyprididae</taxon>
        <taxon>Notodromas</taxon>
    </lineage>
</organism>
<protein>
    <submittedName>
        <fullName evidence="2">Uncharacterized protein</fullName>
    </submittedName>
</protein>
<dbReference type="EMBL" id="OA882121">
    <property type="protein sequence ID" value="CAD7273028.1"/>
    <property type="molecule type" value="Genomic_DNA"/>
</dbReference>
<dbReference type="EMBL" id="CAJPEX010000084">
    <property type="protein sequence ID" value="CAG0913180.1"/>
    <property type="molecule type" value="Genomic_DNA"/>
</dbReference>
<proteinExistence type="predicted"/>
<evidence type="ECO:0000313" key="3">
    <source>
        <dbReference type="Proteomes" id="UP000678499"/>
    </source>
</evidence>
<feature type="chain" id="PRO_5036210616" evidence="1">
    <location>
        <begin position="27"/>
        <end position="109"/>
    </location>
</feature>
<dbReference type="Proteomes" id="UP000678499">
    <property type="component" value="Unassembled WGS sequence"/>
</dbReference>
<accession>A0A7R9G8H8</accession>
<dbReference type="AlphaFoldDB" id="A0A7R9G8H8"/>
<keyword evidence="1" id="KW-0732">Signal</keyword>